<evidence type="ECO:0000313" key="4">
    <source>
        <dbReference type="Proteomes" id="UP000779809"/>
    </source>
</evidence>
<dbReference type="InterPro" id="IPR009061">
    <property type="entry name" value="DNA-bd_dom_put_sf"/>
</dbReference>
<dbReference type="AlphaFoldDB" id="A0A932EMZ4"/>
<evidence type="ECO:0000313" key="3">
    <source>
        <dbReference type="EMBL" id="MBI2677160.1"/>
    </source>
</evidence>
<protein>
    <submittedName>
        <fullName evidence="3">Heavy metal-responsive transcriptional regulator</fullName>
    </submittedName>
</protein>
<feature type="domain" description="HTH merR-type" evidence="2">
    <location>
        <begin position="1"/>
        <end position="69"/>
    </location>
</feature>
<dbReference type="PROSITE" id="PS50937">
    <property type="entry name" value="HTH_MERR_2"/>
    <property type="match status" value="1"/>
</dbReference>
<dbReference type="InterPro" id="IPR047057">
    <property type="entry name" value="MerR_fam"/>
</dbReference>
<dbReference type="Pfam" id="PF13411">
    <property type="entry name" value="MerR_1"/>
    <property type="match status" value="1"/>
</dbReference>
<name>A0A932EMZ4_9BACT</name>
<comment type="caution">
    <text evidence="3">The sequence shown here is derived from an EMBL/GenBank/DDBJ whole genome shotgun (WGS) entry which is preliminary data.</text>
</comment>
<dbReference type="SMART" id="SM00422">
    <property type="entry name" value="HTH_MERR"/>
    <property type="match status" value="1"/>
</dbReference>
<dbReference type="Proteomes" id="UP000779809">
    <property type="component" value="Unassembled WGS sequence"/>
</dbReference>
<dbReference type="Gene3D" id="1.10.1660.10">
    <property type="match status" value="1"/>
</dbReference>
<evidence type="ECO:0000259" key="2">
    <source>
        <dbReference type="PROSITE" id="PS50937"/>
    </source>
</evidence>
<dbReference type="InterPro" id="IPR000551">
    <property type="entry name" value="MerR-type_HTH_dom"/>
</dbReference>
<accession>A0A932EMZ4</accession>
<proteinExistence type="predicted"/>
<evidence type="ECO:0000256" key="1">
    <source>
        <dbReference type="ARBA" id="ARBA00023125"/>
    </source>
</evidence>
<dbReference type="GO" id="GO:0003700">
    <property type="term" value="F:DNA-binding transcription factor activity"/>
    <property type="evidence" value="ECO:0007669"/>
    <property type="project" value="InterPro"/>
</dbReference>
<dbReference type="PRINTS" id="PR00040">
    <property type="entry name" value="HTHMERR"/>
</dbReference>
<dbReference type="PANTHER" id="PTHR30204:SF92">
    <property type="entry name" value="HTH-TYPE TRANSCRIPTIONAL REGULATOR ZNTR"/>
    <property type="match status" value="1"/>
</dbReference>
<dbReference type="CDD" id="cd04770">
    <property type="entry name" value="HTH_HMRTR"/>
    <property type="match status" value="1"/>
</dbReference>
<dbReference type="PANTHER" id="PTHR30204">
    <property type="entry name" value="REDOX-CYCLING DRUG-SENSING TRANSCRIPTIONAL ACTIVATOR SOXR"/>
    <property type="match status" value="1"/>
</dbReference>
<gene>
    <name evidence="3" type="ORF">HYX28_00080</name>
</gene>
<sequence>MKIGELAKQGKVKVGTLRFYERRGLLPSPIRTDAGYRQYSADDLRRLRFIQQAKSFGFSLREIKEVLRARGRNECPCTDVVAIAEEHLSETNEQIAKLSLFRTELSKALRIWKRTKPSKLSPGALCILIERTMDTGLEQ</sequence>
<dbReference type="SUPFAM" id="SSF46955">
    <property type="entry name" value="Putative DNA-binding domain"/>
    <property type="match status" value="1"/>
</dbReference>
<organism evidence="3 4">
    <name type="scientific">Candidatus Korobacter versatilis</name>
    <dbReference type="NCBI Taxonomy" id="658062"/>
    <lineage>
        <taxon>Bacteria</taxon>
        <taxon>Pseudomonadati</taxon>
        <taxon>Acidobacteriota</taxon>
        <taxon>Terriglobia</taxon>
        <taxon>Terriglobales</taxon>
        <taxon>Candidatus Korobacteraceae</taxon>
        <taxon>Candidatus Korobacter</taxon>
    </lineage>
</organism>
<reference evidence="3" key="1">
    <citation type="submission" date="2020-07" db="EMBL/GenBank/DDBJ databases">
        <title>Huge and variable diversity of episymbiotic CPR bacteria and DPANN archaea in groundwater ecosystems.</title>
        <authorList>
            <person name="He C.Y."/>
            <person name="Keren R."/>
            <person name="Whittaker M."/>
            <person name="Farag I.F."/>
            <person name="Doudna J."/>
            <person name="Cate J.H.D."/>
            <person name="Banfield J.F."/>
        </authorList>
    </citation>
    <scope>NUCLEOTIDE SEQUENCE</scope>
    <source>
        <strain evidence="3">NC_groundwater_580_Pr5_B-0.1um_64_19</strain>
    </source>
</reference>
<dbReference type="GO" id="GO:0003677">
    <property type="term" value="F:DNA binding"/>
    <property type="evidence" value="ECO:0007669"/>
    <property type="project" value="UniProtKB-KW"/>
</dbReference>
<keyword evidence="1" id="KW-0238">DNA-binding</keyword>
<dbReference type="EMBL" id="JACPNR010000001">
    <property type="protein sequence ID" value="MBI2677160.1"/>
    <property type="molecule type" value="Genomic_DNA"/>
</dbReference>